<dbReference type="Proteomes" id="UP000649617">
    <property type="component" value="Unassembled WGS sequence"/>
</dbReference>
<accession>A0A812Q9M3</accession>
<gene>
    <name evidence="2" type="ORF">SPIL2461_LOCUS9335</name>
</gene>
<protein>
    <submittedName>
        <fullName evidence="2">Uncharacterized protein</fullName>
    </submittedName>
</protein>
<feature type="compositionally biased region" description="Basic and acidic residues" evidence="1">
    <location>
        <begin position="37"/>
        <end position="54"/>
    </location>
</feature>
<sequence>MVGNGKYKGKTFETLYADKSYVTWLVDHMAKEGKIEEVATPAKDKTATVRDKKGASGSAESPSRVKRQVNSKGKSTDHLLQDEVMQDEKEMSEWTRVEEHEAIQAEVVNLGQRMAVIEGALQTIIGEIQKGKRP</sequence>
<keyword evidence="3" id="KW-1185">Reference proteome</keyword>
<dbReference type="AlphaFoldDB" id="A0A812Q9M3"/>
<dbReference type="EMBL" id="CAJNIZ010016209">
    <property type="protein sequence ID" value="CAE7382652.1"/>
    <property type="molecule type" value="Genomic_DNA"/>
</dbReference>
<evidence type="ECO:0000313" key="3">
    <source>
        <dbReference type="Proteomes" id="UP000649617"/>
    </source>
</evidence>
<comment type="caution">
    <text evidence="2">The sequence shown here is derived from an EMBL/GenBank/DDBJ whole genome shotgun (WGS) entry which is preliminary data.</text>
</comment>
<proteinExistence type="predicted"/>
<reference evidence="2" key="1">
    <citation type="submission" date="2021-02" db="EMBL/GenBank/DDBJ databases">
        <authorList>
            <person name="Dougan E. K."/>
            <person name="Rhodes N."/>
            <person name="Thang M."/>
            <person name="Chan C."/>
        </authorList>
    </citation>
    <scope>NUCLEOTIDE SEQUENCE</scope>
</reference>
<name>A0A812Q9M3_SYMPI</name>
<organism evidence="2 3">
    <name type="scientific">Symbiodinium pilosum</name>
    <name type="common">Dinoflagellate</name>
    <dbReference type="NCBI Taxonomy" id="2952"/>
    <lineage>
        <taxon>Eukaryota</taxon>
        <taxon>Sar</taxon>
        <taxon>Alveolata</taxon>
        <taxon>Dinophyceae</taxon>
        <taxon>Suessiales</taxon>
        <taxon>Symbiodiniaceae</taxon>
        <taxon>Symbiodinium</taxon>
    </lineage>
</organism>
<feature type="region of interest" description="Disordered" evidence="1">
    <location>
        <begin position="37"/>
        <end position="80"/>
    </location>
</feature>
<evidence type="ECO:0000313" key="2">
    <source>
        <dbReference type="EMBL" id="CAE7382652.1"/>
    </source>
</evidence>
<evidence type="ECO:0000256" key="1">
    <source>
        <dbReference type="SAM" id="MobiDB-lite"/>
    </source>
</evidence>